<dbReference type="Proteomes" id="UP000295097">
    <property type="component" value="Unassembled WGS sequence"/>
</dbReference>
<dbReference type="Gene3D" id="3.40.50.620">
    <property type="entry name" value="HUPs"/>
    <property type="match status" value="1"/>
</dbReference>
<keyword evidence="1" id="KW-1133">Transmembrane helix</keyword>
<keyword evidence="4" id="KW-1185">Reference proteome</keyword>
<accession>A0A4R3NXM8</accession>
<feature type="domain" description="DUF218" evidence="2">
    <location>
        <begin position="80"/>
        <end position="246"/>
    </location>
</feature>
<evidence type="ECO:0000256" key="1">
    <source>
        <dbReference type="SAM" id="Phobius"/>
    </source>
</evidence>
<sequence length="261" mass="28696">MFLISKVFWIVFQPLAFACLSILLALLMLLSGKTGFGLFFIATALVILVVTLFTTTGTFLMAALENRFSRLESTTPPVCAIVLGGGIHTGHSAERGTYVFTRAADRYIETLRLARLYPDMHILITGGDNGLSGSLHGEAEPAARFFIDHGIDGHRLILESKARNTAENASKAARLLDENGIKGRCLLITSAYHMPRAIQLFEKQKVTVTPWPADYRTGGKAGLRFQFDRPATNATMLSTAMREWSGLIAYRLMGRTKTVLP</sequence>
<dbReference type="OrthoDB" id="9809813at2"/>
<reference evidence="3 4" key="1">
    <citation type="submission" date="2019-03" db="EMBL/GenBank/DDBJ databases">
        <title>Freshwater and sediment microbial communities from various areas in North America, analyzing microbe dynamics in response to fracking.</title>
        <authorList>
            <person name="Lamendella R."/>
        </authorList>
    </citation>
    <scope>NUCLEOTIDE SEQUENCE [LARGE SCALE GENOMIC DNA]</scope>
    <source>
        <strain evidence="3 4">175.2</strain>
    </source>
</reference>
<dbReference type="PANTHER" id="PTHR30336:SF4">
    <property type="entry name" value="ENVELOPE BIOGENESIS FACTOR ELYC"/>
    <property type="match status" value="1"/>
</dbReference>
<dbReference type="GO" id="GO:0000270">
    <property type="term" value="P:peptidoglycan metabolic process"/>
    <property type="evidence" value="ECO:0007669"/>
    <property type="project" value="TreeGrafter"/>
</dbReference>
<feature type="transmembrane region" description="Helical" evidence="1">
    <location>
        <begin position="36"/>
        <end position="64"/>
    </location>
</feature>
<keyword evidence="1" id="KW-0472">Membrane</keyword>
<dbReference type="AlphaFoldDB" id="A0A4R3NXM8"/>
<evidence type="ECO:0000313" key="3">
    <source>
        <dbReference type="EMBL" id="TCT44500.1"/>
    </source>
</evidence>
<proteinExistence type="predicted"/>
<organism evidence="3 4">
    <name type="scientific">Martelella mediterranea</name>
    <dbReference type="NCBI Taxonomy" id="293089"/>
    <lineage>
        <taxon>Bacteria</taxon>
        <taxon>Pseudomonadati</taxon>
        <taxon>Pseudomonadota</taxon>
        <taxon>Alphaproteobacteria</taxon>
        <taxon>Hyphomicrobiales</taxon>
        <taxon>Aurantimonadaceae</taxon>
        <taxon>Martelella</taxon>
    </lineage>
</organism>
<evidence type="ECO:0000313" key="4">
    <source>
        <dbReference type="Proteomes" id="UP000295097"/>
    </source>
</evidence>
<dbReference type="Pfam" id="PF02698">
    <property type="entry name" value="DUF218"/>
    <property type="match status" value="1"/>
</dbReference>
<name>A0A4R3NXM8_9HYPH</name>
<dbReference type="PANTHER" id="PTHR30336">
    <property type="entry name" value="INNER MEMBRANE PROTEIN, PROBABLE PERMEASE"/>
    <property type="match status" value="1"/>
</dbReference>
<evidence type="ECO:0000259" key="2">
    <source>
        <dbReference type="Pfam" id="PF02698"/>
    </source>
</evidence>
<dbReference type="InterPro" id="IPR014729">
    <property type="entry name" value="Rossmann-like_a/b/a_fold"/>
</dbReference>
<dbReference type="GO" id="GO:0005886">
    <property type="term" value="C:plasma membrane"/>
    <property type="evidence" value="ECO:0007669"/>
    <property type="project" value="TreeGrafter"/>
</dbReference>
<feature type="transmembrane region" description="Helical" evidence="1">
    <location>
        <begin position="7"/>
        <end position="30"/>
    </location>
</feature>
<protein>
    <submittedName>
        <fullName evidence="3">Uncharacterized SAM-binding protein YcdF (DUF218 family)</fullName>
    </submittedName>
</protein>
<dbReference type="EMBL" id="SMAR01000002">
    <property type="protein sequence ID" value="TCT44500.1"/>
    <property type="molecule type" value="Genomic_DNA"/>
</dbReference>
<dbReference type="InterPro" id="IPR003848">
    <property type="entry name" value="DUF218"/>
</dbReference>
<dbReference type="PROSITE" id="PS51257">
    <property type="entry name" value="PROKAR_LIPOPROTEIN"/>
    <property type="match status" value="1"/>
</dbReference>
<dbReference type="GO" id="GO:0043164">
    <property type="term" value="P:Gram-negative-bacterium-type cell wall biogenesis"/>
    <property type="evidence" value="ECO:0007669"/>
    <property type="project" value="TreeGrafter"/>
</dbReference>
<dbReference type="CDD" id="cd06259">
    <property type="entry name" value="YdcF-like"/>
    <property type="match status" value="1"/>
</dbReference>
<keyword evidence="1" id="KW-0812">Transmembrane</keyword>
<dbReference type="InterPro" id="IPR051599">
    <property type="entry name" value="Cell_Envelope_Assoc"/>
</dbReference>
<gene>
    <name evidence="3" type="ORF">EDC90_100249</name>
</gene>
<dbReference type="RefSeq" id="WP_132307897.1">
    <property type="nucleotide sequence ID" value="NZ_SMAR01000002.1"/>
</dbReference>
<comment type="caution">
    <text evidence="3">The sequence shown here is derived from an EMBL/GenBank/DDBJ whole genome shotgun (WGS) entry which is preliminary data.</text>
</comment>